<evidence type="ECO:0000256" key="5">
    <source>
        <dbReference type="ARBA" id="ARBA00023242"/>
    </source>
</evidence>
<evidence type="ECO:0000256" key="3">
    <source>
        <dbReference type="ARBA" id="ARBA00023125"/>
    </source>
</evidence>
<evidence type="ECO:0000256" key="2">
    <source>
        <dbReference type="ARBA" id="ARBA00023015"/>
    </source>
</evidence>
<evidence type="ECO:0000256" key="4">
    <source>
        <dbReference type="ARBA" id="ARBA00023163"/>
    </source>
</evidence>
<keyword evidence="8" id="KW-1185">Reference proteome</keyword>
<evidence type="ECO:0000256" key="1">
    <source>
        <dbReference type="ARBA" id="ARBA00004123"/>
    </source>
</evidence>
<dbReference type="GO" id="GO:0003677">
    <property type="term" value="F:DNA binding"/>
    <property type="evidence" value="ECO:0007669"/>
    <property type="project" value="UniProtKB-KW"/>
</dbReference>
<protein>
    <submittedName>
        <fullName evidence="7">B3 domain-containing transcription factor VRN1-like</fullName>
    </submittedName>
</protein>
<sequence length="87" mass="10204">MNELLQRNATIRSVGEEMAWDVRLYLDEFNRNFTIGAGWKSFSQEHNLQVGDVCKFEMKFEMTQREPLSFTITIVPATKKPCPEQFQ</sequence>
<dbReference type="Pfam" id="PF02362">
    <property type="entry name" value="B3"/>
    <property type="match status" value="1"/>
</dbReference>
<dbReference type="GO" id="GO:0005634">
    <property type="term" value="C:nucleus"/>
    <property type="evidence" value="ECO:0007669"/>
    <property type="project" value="UniProtKB-SubCell"/>
</dbReference>
<evidence type="ECO:0000313" key="7">
    <source>
        <dbReference type="EMBL" id="MCI08855.1"/>
    </source>
</evidence>
<evidence type="ECO:0000259" key="6">
    <source>
        <dbReference type="PROSITE" id="PS50863"/>
    </source>
</evidence>
<feature type="non-terminal residue" evidence="7">
    <location>
        <position position="87"/>
    </location>
</feature>
<dbReference type="Gene3D" id="2.40.330.10">
    <property type="entry name" value="DNA-binding pseudobarrel domain"/>
    <property type="match status" value="1"/>
</dbReference>
<reference evidence="7 8" key="1">
    <citation type="journal article" date="2018" name="Front. Plant Sci.">
        <title>Red Clover (Trifolium pratense) and Zigzag Clover (T. medium) - A Picture of Genomic Similarities and Differences.</title>
        <authorList>
            <person name="Dluhosova J."/>
            <person name="Istvanek J."/>
            <person name="Nedelnik J."/>
            <person name="Repkova J."/>
        </authorList>
    </citation>
    <scope>NUCLEOTIDE SEQUENCE [LARGE SCALE GENOMIC DNA]</scope>
    <source>
        <strain evidence="8">cv. 10/8</strain>
        <tissue evidence="7">Leaf</tissue>
    </source>
</reference>
<evidence type="ECO:0000313" key="8">
    <source>
        <dbReference type="Proteomes" id="UP000265520"/>
    </source>
</evidence>
<name>A0A392PDB7_9FABA</name>
<proteinExistence type="predicted"/>
<dbReference type="SUPFAM" id="SSF101936">
    <property type="entry name" value="DNA-binding pseudobarrel domain"/>
    <property type="match status" value="1"/>
</dbReference>
<dbReference type="AlphaFoldDB" id="A0A392PDB7"/>
<dbReference type="EMBL" id="LXQA010070540">
    <property type="protein sequence ID" value="MCI08855.1"/>
    <property type="molecule type" value="Genomic_DNA"/>
</dbReference>
<keyword evidence="4" id="KW-0804">Transcription</keyword>
<feature type="domain" description="TF-B3" evidence="6">
    <location>
        <begin position="1"/>
        <end position="78"/>
    </location>
</feature>
<keyword evidence="5" id="KW-0539">Nucleus</keyword>
<keyword evidence="3" id="KW-0238">DNA-binding</keyword>
<dbReference type="InterPro" id="IPR003340">
    <property type="entry name" value="B3_DNA-bd"/>
</dbReference>
<dbReference type="InterPro" id="IPR015300">
    <property type="entry name" value="DNA-bd_pseudobarrel_sf"/>
</dbReference>
<comment type="subcellular location">
    <subcellularLocation>
        <location evidence="1">Nucleus</location>
    </subcellularLocation>
</comment>
<accession>A0A392PDB7</accession>
<dbReference type="CDD" id="cd10017">
    <property type="entry name" value="B3_DNA"/>
    <property type="match status" value="1"/>
</dbReference>
<keyword evidence="2" id="KW-0805">Transcription regulation</keyword>
<organism evidence="7 8">
    <name type="scientific">Trifolium medium</name>
    <dbReference type="NCBI Taxonomy" id="97028"/>
    <lineage>
        <taxon>Eukaryota</taxon>
        <taxon>Viridiplantae</taxon>
        <taxon>Streptophyta</taxon>
        <taxon>Embryophyta</taxon>
        <taxon>Tracheophyta</taxon>
        <taxon>Spermatophyta</taxon>
        <taxon>Magnoliopsida</taxon>
        <taxon>eudicotyledons</taxon>
        <taxon>Gunneridae</taxon>
        <taxon>Pentapetalae</taxon>
        <taxon>rosids</taxon>
        <taxon>fabids</taxon>
        <taxon>Fabales</taxon>
        <taxon>Fabaceae</taxon>
        <taxon>Papilionoideae</taxon>
        <taxon>50 kb inversion clade</taxon>
        <taxon>NPAAA clade</taxon>
        <taxon>Hologalegina</taxon>
        <taxon>IRL clade</taxon>
        <taxon>Trifolieae</taxon>
        <taxon>Trifolium</taxon>
    </lineage>
</organism>
<dbReference type="PROSITE" id="PS50863">
    <property type="entry name" value="B3"/>
    <property type="match status" value="1"/>
</dbReference>
<comment type="caution">
    <text evidence="7">The sequence shown here is derived from an EMBL/GenBank/DDBJ whole genome shotgun (WGS) entry which is preliminary data.</text>
</comment>
<dbReference type="Proteomes" id="UP000265520">
    <property type="component" value="Unassembled WGS sequence"/>
</dbReference>